<dbReference type="OrthoDB" id="2130750at2759"/>
<feature type="compositionally biased region" description="Low complexity" evidence="1">
    <location>
        <begin position="602"/>
        <end position="612"/>
    </location>
</feature>
<feature type="region of interest" description="Disordered" evidence="1">
    <location>
        <begin position="1198"/>
        <end position="1257"/>
    </location>
</feature>
<proteinExistence type="predicted"/>
<organism evidence="3 4">
    <name type="scientific">Pisolithus tinctorius Marx 270</name>
    <dbReference type="NCBI Taxonomy" id="870435"/>
    <lineage>
        <taxon>Eukaryota</taxon>
        <taxon>Fungi</taxon>
        <taxon>Dikarya</taxon>
        <taxon>Basidiomycota</taxon>
        <taxon>Agaricomycotina</taxon>
        <taxon>Agaricomycetes</taxon>
        <taxon>Agaricomycetidae</taxon>
        <taxon>Boletales</taxon>
        <taxon>Sclerodermatineae</taxon>
        <taxon>Pisolithaceae</taxon>
        <taxon>Pisolithus</taxon>
    </lineage>
</organism>
<dbReference type="STRING" id="870435.A0A0C3PIU4"/>
<feature type="compositionally biased region" description="Basic and acidic residues" evidence="1">
    <location>
        <begin position="1010"/>
        <end position="1034"/>
    </location>
</feature>
<dbReference type="Proteomes" id="UP000054217">
    <property type="component" value="Unassembled WGS sequence"/>
</dbReference>
<dbReference type="Gene3D" id="2.30.30.190">
    <property type="entry name" value="CAP Gly-rich-like domain"/>
    <property type="match status" value="1"/>
</dbReference>
<gene>
    <name evidence="3" type="ORF">M404DRAFT_120436</name>
</gene>
<evidence type="ECO:0000313" key="4">
    <source>
        <dbReference type="Proteomes" id="UP000054217"/>
    </source>
</evidence>
<dbReference type="EMBL" id="KN831945">
    <property type="protein sequence ID" value="KIO14050.1"/>
    <property type="molecule type" value="Genomic_DNA"/>
</dbReference>
<feature type="domain" description="BTB" evidence="2">
    <location>
        <begin position="208"/>
        <end position="302"/>
    </location>
</feature>
<feature type="compositionally biased region" description="Low complexity" evidence="1">
    <location>
        <begin position="676"/>
        <end position="695"/>
    </location>
</feature>
<dbReference type="PANTHER" id="PTHR22427:SF7">
    <property type="entry name" value="GH15728P"/>
    <property type="match status" value="1"/>
</dbReference>
<feature type="region of interest" description="Disordered" evidence="1">
    <location>
        <begin position="601"/>
        <end position="624"/>
    </location>
</feature>
<feature type="region of interest" description="Disordered" evidence="1">
    <location>
        <begin position="1"/>
        <end position="21"/>
    </location>
</feature>
<dbReference type="CDD" id="cd18186">
    <property type="entry name" value="BTB_POZ_ZBTB_KLHL-like"/>
    <property type="match status" value="1"/>
</dbReference>
<reference evidence="3 4" key="1">
    <citation type="submission" date="2014-04" db="EMBL/GenBank/DDBJ databases">
        <authorList>
            <consortium name="DOE Joint Genome Institute"/>
            <person name="Kuo A."/>
            <person name="Kohler A."/>
            <person name="Costa M.D."/>
            <person name="Nagy L.G."/>
            <person name="Floudas D."/>
            <person name="Copeland A."/>
            <person name="Barry K.W."/>
            <person name="Cichocki N."/>
            <person name="Veneault-Fourrey C."/>
            <person name="LaButti K."/>
            <person name="Lindquist E.A."/>
            <person name="Lipzen A."/>
            <person name="Lundell T."/>
            <person name="Morin E."/>
            <person name="Murat C."/>
            <person name="Sun H."/>
            <person name="Tunlid A."/>
            <person name="Henrissat B."/>
            <person name="Grigoriev I.V."/>
            <person name="Hibbett D.S."/>
            <person name="Martin F."/>
            <person name="Nordberg H.P."/>
            <person name="Cantor M.N."/>
            <person name="Hua S.X."/>
        </authorList>
    </citation>
    <scope>NUCLEOTIDE SEQUENCE [LARGE SCALE GENOMIC DNA]</scope>
    <source>
        <strain evidence="3 4">Marx 270</strain>
    </source>
</reference>
<dbReference type="PANTHER" id="PTHR22427">
    <property type="entry name" value="GH15728P"/>
    <property type="match status" value="1"/>
</dbReference>
<dbReference type="InParanoid" id="A0A0C3PIU4"/>
<feature type="compositionally biased region" description="Low complexity" evidence="1">
    <location>
        <begin position="907"/>
        <end position="926"/>
    </location>
</feature>
<feature type="compositionally biased region" description="Basic and acidic residues" evidence="1">
    <location>
        <begin position="1200"/>
        <end position="1210"/>
    </location>
</feature>
<dbReference type="Pfam" id="PF00651">
    <property type="entry name" value="BTB"/>
    <property type="match status" value="1"/>
</dbReference>
<reference evidence="4" key="2">
    <citation type="submission" date="2015-01" db="EMBL/GenBank/DDBJ databases">
        <title>Evolutionary Origins and Diversification of the Mycorrhizal Mutualists.</title>
        <authorList>
            <consortium name="DOE Joint Genome Institute"/>
            <consortium name="Mycorrhizal Genomics Consortium"/>
            <person name="Kohler A."/>
            <person name="Kuo A."/>
            <person name="Nagy L.G."/>
            <person name="Floudas D."/>
            <person name="Copeland A."/>
            <person name="Barry K.W."/>
            <person name="Cichocki N."/>
            <person name="Veneault-Fourrey C."/>
            <person name="LaButti K."/>
            <person name="Lindquist E.A."/>
            <person name="Lipzen A."/>
            <person name="Lundell T."/>
            <person name="Morin E."/>
            <person name="Murat C."/>
            <person name="Riley R."/>
            <person name="Ohm R."/>
            <person name="Sun H."/>
            <person name="Tunlid A."/>
            <person name="Henrissat B."/>
            <person name="Grigoriev I.V."/>
            <person name="Hibbett D.S."/>
            <person name="Martin F."/>
        </authorList>
    </citation>
    <scope>NUCLEOTIDE SEQUENCE [LARGE SCALE GENOMIC DNA]</scope>
    <source>
        <strain evidence="4">Marx 270</strain>
    </source>
</reference>
<dbReference type="SMART" id="SM00225">
    <property type="entry name" value="BTB"/>
    <property type="match status" value="1"/>
</dbReference>
<dbReference type="InterPro" id="IPR036859">
    <property type="entry name" value="CAP-Gly_dom_sf"/>
</dbReference>
<feature type="compositionally biased region" description="Low complexity" evidence="1">
    <location>
        <begin position="805"/>
        <end position="817"/>
    </location>
</feature>
<feature type="compositionally biased region" description="Polar residues" evidence="1">
    <location>
        <begin position="980"/>
        <end position="1008"/>
    </location>
</feature>
<keyword evidence="4" id="KW-1185">Reference proteome</keyword>
<feature type="compositionally biased region" description="Basic and acidic residues" evidence="1">
    <location>
        <begin position="711"/>
        <end position="726"/>
    </location>
</feature>
<sequence>MAGANSVPSPPPGIPEASRVSTEQWKNDLFQLFRNAKDHFPDVVWDIHPDEDDDAVEHVWGHKAVVYARAPPSFQARYFSLRPVPVTSPTPYAPSPSPSPAPAQSTVSLSATLDLPLNSPSPSPSPFRSSSPSPSTPTHPSVLRIPINANPALFANELEYLYTGAGLGEAFEFLFDTSESRDLLANEDNRIDKLRKDLVYMWRSRLYSDVRISLTGNFSSSNPEHTTAVFSTHRFILISRSPFFRAQLLTWASPQSAKTPTATTASNPNDPFTIHLPSPPFTPASIHFTLGYIYTGTLHFSHRTFDLDTAFAILRASLYLSLPALTTEIQSRIVYEMLHGLFHAFLEFNAYESITNAKWGTGGCRCRQCARRVPRVLEFSVAEDVQNKYLERGARRALVGLFGEGWCTSEFAALPQKTRESVLKGLAKRTTPANVFPLLFAAQHALRKLDSAIDAWADIVREMVLTARKSVDECLVRECEACFEDSEWVSLLEGDGAGFGDAERVGWVMESLKRGMSEKYAGIVYQTIVSSILLRPHPTSATMTMLPSTSPIRTIVEDARVDLLKYIRKRWMNIRNEGGFDALDSWSLKEISQEIEVATEDLLSPPSHSSHSQGGTLRSHHSTHLSRALRSSLIRGADADSDTLSVHSLRASVLSKTVGTIGRDSGASSRTLKGDTASIRSVSRTTRTRNQSTPTPAGALTRANVAAHIRAHLDADAERPDSKLTPDDATSVRSMRSSATEKARAQGRAHRKSSSTSTLRTTDPVEETMDDSSTTPSVCDRPRSPSRPTPGSGPSGRPHLSKIVTTSTTSMRSTTSTQKSLAPSIHNRARPHNVRPTPGVSGTAHRSHAGLSTLRIPGSSRPTSTLSSATSDTGTFRTAQSEILTPTSTGSGGSGGSASGVRSRKISSGSTVSTVSTRTVGTTSRTPNHAHGLRERERSRVSSGVSINSVAMRPPARRTADRDAGKRSPAATSKRLPPVSSATPASRETTPKSRSISRTTSDQGSSKISPRAEARQLENEKDGRVKNKVNDKENQVPADTKQKNIPVVDIVNELPERQDQVEMQNNLPADDDPVLARRGSADTITAVHLPTTAPTSNLQSLTLENLAPLSPPGASLEIGIPCIISSKRRRFRAFARYIGEVLGEHGPWVGVEVPMGAGDAWVGDTGDGRAWCDGTWGGVRYFDIGGCCSEWEFGDSNNGRGRDGARRRTDGINGLSKSRSSGNLKREGDHLSGGIDRSKRLRSSSPAGSDMSTSESRGLFVRPQQVLYVVDAVGADL</sequence>
<evidence type="ECO:0000259" key="2">
    <source>
        <dbReference type="PROSITE" id="PS50097"/>
    </source>
</evidence>
<dbReference type="SUPFAM" id="SSF54695">
    <property type="entry name" value="POZ domain"/>
    <property type="match status" value="1"/>
</dbReference>
<protein>
    <recommendedName>
        <fullName evidence="2">BTB domain-containing protein</fullName>
    </recommendedName>
</protein>
<dbReference type="InterPro" id="IPR011333">
    <property type="entry name" value="SKP1/BTB/POZ_sf"/>
</dbReference>
<feature type="compositionally biased region" description="Polar residues" evidence="1">
    <location>
        <begin position="1243"/>
        <end position="1256"/>
    </location>
</feature>
<dbReference type="PROSITE" id="PS50097">
    <property type="entry name" value="BTB"/>
    <property type="match status" value="1"/>
</dbReference>
<evidence type="ECO:0000256" key="1">
    <source>
        <dbReference type="SAM" id="MobiDB-lite"/>
    </source>
</evidence>
<dbReference type="HOGENOM" id="CLU_002951_0_0_1"/>
<dbReference type="AlphaFoldDB" id="A0A0C3PIU4"/>
<dbReference type="SUPFAM" id="SSF74924">
    <property type="entry name" value="Cap-Gly domain"/>
    <property type="match status" value="1"/>
</dbReference>
<accession>A0A0C3PIU4</accession>
<feature type="compositionally biased region" description="Low complexity" evidence="1">
    <location>
        <begin position="789"/>
        <end position="798"/>
    </location>
</feature>
<feature type="compositionally biased region" description="Low complexity" evidence="1">
    <location>
        <begin position="941"/>
        <end position="954"/>
    </location>
</feature>
<name>A0A0C3PIU4_PISTI</name>
<feature type="region of interest" description="Disordered" evidence="1">
    <location>
        <begin position="113"/>
        <end position="142"/>
    </location>
</feature>
<feature type="region of interest" description="Disordered" evidence="1">
    <location>
        <begin position="657"/>
        <end position="1042"/>
    </location>
</feature>
<dbReference type="Gene3D" id="3.30.710.10">
    <property type="entry name" value="Potassium Channel Kv1.1, Chain A"/>
    <property type="match status" value="1"/>
</dbReference>
<feature type="compositionally biased region" description="Polar residues" evidence="1">
    <location>
        <begin position="860"/>
        <end position="886"/>
    </location>
</feature>
<dbReference type="InterPro" id="IPR000210">
    <property type="entry name" value="BTB/POZ_dom"/>
</dbReference>
<feature type="compositionally biased region" description="Low complexity" evidence="1">
    <location>
        <begin position="126"/>
        <end position="141"/>
    </location>
</feature>
<evidence type="ECO:0000313" key="3">
    <source>
        <dbReference type="EMBL" id="KIO14050.1"/>
    </source>
</evidence>